<dbReference type="SUPFAM" id="SSF53686">
    <property type="entry name" value="Tryptophan synthase beta subunit-like PLP-dependent enzymes"/>
    <property type="match status" value="1"/>
</dbReference>
<evidence type="ECO:0000259" key="6">
    <source>
        <dbReference type="Pfam" id="PF00291"/>
    </source>
</evidence>
<evidence type="ECO:0000256" key="5">
    <source>
        <dbReference type="PIRSR" id="PIRSR006278-2"/>
    </source>
</evidence>
<comment type="cofactor">
    <cofactor evidence="1">
        <name>pyridoxal 5'-phosphate</name>
        <dbReference type="ChEBI" id="CHEBI:597326"/>
    </cofactor>
</comment>
<dbReference type="InterPro" id="IPR001926">
    <property type="entry name" value="TrpB-like_PALP"/>
</dbReference>
<dbReference type="InterPro" id="IPR036052">
    <property type="entry name" value="TrpB-like_PALP_sf"/>
</dbReference>
<sequence length="321" mass="35073">MIKTFEKVKLLNRETSLEFLPNLSRELGPDIYVKRDDEGGRGGGGNKLRKYERIIADAISKDCDTLIIAGHYQSNAARALIGVARQLNLRPVVVCKEMVPEQNPSFNENGNSLLMKLMAADIVSINKEDDFQTEMGKVARRLEAEGRKPYIIPFGGSNTLGSMGYVDCANEIQNQFENINNDGPDYVVTALGSGGTMAGLVAGFSNTKTKVVGFSVLHKDDTVNKIVEGLAGEILPKGSSLDYEINTDFVGEGYGFPTDKGIESIKLLAELEGLFLCPVYTGKAMAGLIDFTRSNRIRKGDTVVFVHTGGMPLVHGYYNRF</sequence>
<dbReference type="KEGG" id="fax:FUAX_41780"/>
<evidence type="ECO:0000313" key="8">
    <source>
        <dbReference type="Proteomes" id="UP001348817"/>
    </source>
</evidence>
<geneLocation type="plasmid" evidence="7 8">
    <name>pFA1</name>
</geneLocation>
<dbReference type="Proteomes" id="UP001348817">
    <property type="component" value="Plasmid pFA1"/>
</dbReference>
<dbReference type="Pfam" id="PF00291">
    <property type="entry name" value="PALP"/>
    <property type="match status" value="1"/>
</dbReference>
<name>A0AAU9CRG4_9BACT</name>
<dbReference type="InterPro" id="IPR027278">
    <property type="entry name" value="ACCD_DCysDesulf"/>
</dbReference>
<proteinExistence type="inferred from homology"/>
<dbReference type="GO" id="GO:0019148">
    <property type="term" value="F:D-cysteine desulfhydrase activity"/>
    <property type="evidence" value="ECO:0007669"/>
    <property type="project" value="TreeGrafter"/>
</dbReference>
<dbReference type="PANTHER" id="PTHR43780:SF2">
    <property type="entry name" value="1-AMINOCYCLOPROPANE-1-CARBOXYLATE DEAMINASE-RELATED"/>
    <property type="match status" value="1"/>
</dbReference>
<evidence type="ECO:0000256" key="4">
    <source>
        <dbReference type="PIRSR" id="PIRSR006278-1"/>
    </source>
</evidence>
<feature type="modified residue" description="N6-(pyridoxal phosphate)lysine" evidence="5">
    <location>
        <position position="47"/>
    </location>
</feature>
<dbReference type="PIRSF" id="PIRSF006278">
    <property type="entry name" value="ACCD_DCysDesulf"/>
    <property type="match status" value="1"/>
</dbReference>
<dbReference type="EMBL" id="AP025315">
    <property type="protein sequence ID" value="BDD11746.1"/>
    <property type="molecule type" value="Genomic_DNA"/>
</dbReference>
<evidence type="ECO:0000256" key="2">
    <source>
        <dbReference type="ARBA" id="ARBA00008639"/>
    </source>
</evidence>
<dbReference type="PANTHER" id="PTHR43780">
    <property type="entry name" value="1-AMINOCYCLOPROPANE-1-CARBOXYLATE DEAMINASE-RELATED"/>
    <property type="match status" value="1"/>
</dbReference>
<feature type="active site" description="Nucleophile" evidence="4">
    <location>
        <position position="74"/>
    </location>
</feature>
<dbReference type="AlphaFoldDB" id="A0AAU9CRG4"/>
<evidence type="ECO:0000313" key="7">
    <source>
        <dbReference type="EMBL" id="BDD11746.1"/>
    </source>
</evidence>
<accession>A0AAU9CRG4</accession>
<comment type="similarity">
    <text evidence="2">Belongs to the ACC deaminase/D-cysteine desulfhydrase family.</text>
</comment>
<keyword evidence="3 5" id="KW-0663">Pyridoxal phosphate</keyword>
<organism evidence="7 8">
    <name type="scientific">Fulvitalea axinellae</name>
    <dbReference type="NCBI Taxonomy" id="1182444"/>
    <lineage>
        <taxon>Bacteria</taxon>
        <taxon>Pseudomonadati</taxon>
        <taxon>Bacteroidota</taxon>
        <taxon>Cytophagia</taxon>
        <taxon>Cytophagales</taxon>
        <taxon>Persicobacteraceae</taxon>
        <taxon>Fulvitalea</taxon>
    </lineage>
</organism>
<protein>
    <submittedName>
        <fullName evidence="7">D-cysteine desulfhydrase</fullName>
    </submittedName>
</protein>
<evidence type="ECO:0000256" key="1">
    <source>
        <dbReference type="ARBA" id="ARBA00001933"/>
    </source>
</evidence>
<gene>
    <name evidence="7" type="primary">dcyD</name>
    <name evidence="7" type="ORF">FUAX_41780</name>
</gene>
<dbReference type="Gene3D" id="3.40.50.1100">
    <property type="match status" value="2"/>
</dbReference>
<feature type="domain" description="Tryptophan synthase beta chain-like PALP" evidence="6">
    <location>
        <begin position="10"/>
        <end position="309"/>
    </location>
</feature>
<keyword evidence="7" id="KW-0614">Plasmid</keyword>
<evidence type="ECO:0000256" key="3">
    <source>
        <dbReference type="ARBA" id="ARBA00022898"/>
    </source>
</evidence>
<keyword evidence="8" id="KW-1185">Reference proteome</keyword>
<reference evidence="7 8" key="1">
    <citation type="submission" date="2021-12" db="EMBL/GenBank/DDBJ databases">
        <title>Genome sequencing of bacteria with rrn-lacking chromosome and rrn-plasmid.</title>
        <authorList>
            <person name="Anda M."/>
            <person name="Iwasaki W."/>
        </authorList>
    </citation>
    <scope>NUCLEOTIDE SEQUENCE [LARGE SCALE GENOMIC DNA]</scope>
    <source>
        <strain evidence="7 8">DSM 100852</strain>
        <plasmid evidence="7 8">pFA1</plasmid>
    </source>
</reference>
<dbReference type="RefSeq" id="WP_338394859.1">
    <property type="nucleotide sequence ID" value="NZ_AP025315.1"/>
</dbReference>